<comment type="caution">
    <text evidence="2">The sequence shown here is derived from an EMBL/GenBank/DDBJ whole genome shotgun (WGS) entry which is preliminary data.</text>
</comment>
<dbReference type="InterPro" id="IPR008557">
    <property type="entry name" value="PhoX"/>
</dbReference>
<dbReference type="PANTHER" id="PTHR35399">
    <property type="entry name" value="SLR8030 PROTEIN"/>
    <property type="match status" value="1"/>
</dbReference>
<dbReference type="RefSeq" id="WP_345356517.1">
    <property type="nucleotide sequence ID" value="NZ_BAABII010000003.1"/>
</dbReference>
<organism evidence="2 3">
    <name type="scientific">Saccharopolyspora cebuensis</name>
    <dbReference type="NCBI Taxonomy" id="418759"/>
    <lineage>
        <taxon>Bacteria</taxon>
        <taxon>Bacillati</taxon>
        <taxon>Actinomycetota</taxon>
        <taxon>Actinomycetes</taxon>
        <taxon>Pseudonocardiales</taxon>
        <taxon>Pseudonocardiaceae</taxon>
        <taxon>Saccharopolyspora</taxon>
    </lineage>
</organism>
<reference evidence="2 3" key="1">
    <citation type="submission" date="2024-08" db="EMBL/GenBank/DDBJ databases">
        <title>Genome mining of Saccharopolyspora cebuensis PGLac3 from Nigerian medicinal plant.</title>
        <authorList>
            <person name="Ezeobiora C.E."/>
            <person name="Igbokwe N.H."/>
            <person name="Amin D.H."/>
            <person name="Mendie U.E."/>
        </authorList>
    </citation>
    <scope>NUCLEOTIDE SEQUENCE [LARGE SCALE GENOMIC DNA]</scope>
    <source>
        <strain evidence="2 3">PGLac3</strain>
    </source>
</reference>
<proteinExistence type="predicted"/>
<protein>
    <submittedName>
        <fullName evidence="2">PhoX family phosphatase</fullName>
    </submittedName>
</protein>
<keyword evidence="3" id="KW-1185">Reference proteome</keyword>
<name>A0ABV4CPI5_9PSEU</name>
<dbReference type="InterPro" id="IPR006311">
    <property type="entry name" value="TAT_signal"/>
</dbReference>
<feature type="region of interest" description="Disordered" evidence="1">
    <location>
        <begin position="622"/>
        <end position="645"/>
    </location>
</feature>
<dbReference type="PROSITE" id="PS51318">
    <property type="entry name" value="TAT"/>
    <property type="match status" value="1"/>
</dbReference>
<gene>
    <name evidence="2" type="ORF">AB8O55_19990</name>
</gene>
<sequence>MPEPSGEHRSLPLVGRARATCRHRCGDQCAGPPPNPSDTPHFGDVLRAVLDRRGLLKAGAVVGTSIAVLPALPGREARAAPGLDFTPIRPSTADAVVVPDGYRQDVVIRWGDPVLPGAPQFDPDAQTPEAQAAQFGYNNDFCALLPLSGHLDLMVNNHEYTSEEFLFRGYDPAHPTEQQVRIAWAAHGMSVVVLDRRGAPRPVPHRLNRRITLHTEFEVRGPAAGSDLLKTPADPTGTRVLGTMNNCSGGVTPWGTVLSGEENFHFYFAGADRITDPETTRRLGRYGIRGGASDRGWERFDSRWDLARQPNEPNRFGWVVEVDPYDPGSTPVKHTALGRLKHEGATVRIADDGRVVAYTGDDERFEYLYRFVSDGRVKRGGSRHARRHNMALLDSGTLSVARFTGDSPPAELDGSGTLPADGEFDGTGEWIPLAHGDVSFVPGMSAEEVHVFTRLAADAVGATRMDRPEDVQPHPRTGRVYCALTNNRRRGPAEVDEANPRAANKHGQVLELDDDHTGTAFRWNLLLVCGDPNDPSTYFGGFDKSQVSPISCPDNLAFDRHGNLWITTDGNALGANDGLYAVPLDGPQRGRVMQFLSVPRGAEACGPVIADDLVLVSAQHPGEVDGADADHPASHWPDGGNSLPRPAVVAVRRR</sequence>
<dbReference type="Pfam" id="PF05787">
    <property type="entry name" value="PhoX"/>
    <property type="match status" value="1"/>
</dbReference>
<evidence type="ECO:0000256" key="1">
    <source>
        <dbReference type="SAM" id="MobiDB-lite"/>
    </source>
</evidence>
<dbReference type="SUPFAM" id="SSF63829">
    <property type="entry name" value="Calcium-dependent phosphotriesterase"/>
    <property type="match status" value="1"/>
</dbReference>
<dbReference type="EMBL" id="JBGEHV010000040">
    <property type="protein sequence ID" value="MEY8041696.1"/>
    <property type="molecule type" value="Genomic_DNA"/>
</dbReference>
<dbReference type="Proteomes" id="UP001564626">
    <property type="component" value="Unassembled WGS sequence"/>
</dbReference>
<evidence type="ECO:0000313" key="3">
    <source>
        <dbReference type="Proteomes" id="UP001564626"/>
    </source>
</evidence>
<dbReference type="PANTHER" id="PTHR35399:SF2">
    <property type="entry name" value="DUF839 DOMAIN-CONTAINING PROTEIN"/>
    <property type="match status" value="1"/>
</dbReference>
<accession>A0ABV4CPI5</accession>
<evidence type="ECO:0000313" key="2">
    <source>
        <dbReference type="EMBL" id="MEY8041696.1"/>
    </source>
</evidence>